<protein>
    <submittedName>
        <fullName evidence="1">Uncharacterized protein</fullName>
    </submittedName>
</protein>
<keyword evidence="2" id="KW-1185">Reference proteome</keyword>
<dbReference type="Proteomes" id="UP000605970">
    <property type="component" value="Unassembled WGS sequence"/>
</dbReference>
<evidence type="ECO:0000313" key="1">
    <source>
        <dbReference type="EMBL" id="KAF7638064.1"/>
    </source>
</evidence>
<sequence length="283" mass="31901">MIYFKMFFYILIFNFILLSLHKVYFIQAATGFDSVDSITTETFNNAKQSSSKIEFFIGRIFSGAKFDLPSGDPSLEDSVDHVGIQNIENANSAGIYREKNPKKIKTDKESTGLQVDAYFVPRYAQLNENIDSQVFYTLNALNNASLPIKTIWVVISRNLHSGWTTDTNLNVNCLTRILTQFKSNKEGNKFQIGIMTRQEALEEIVGKEGQINAKTPFETNLWWKNCDGNSGTARIDSWAKKNLKIEGSLAIIGKGVVQTPTITQNKCGVDNFGVSELYFNREN</sequence>
<accession>A0A8S9ZWF7</accession>
<evidence type="ECO:0000313" key="2">
    <source>
        <dbReference type="Proteomes" id="UP000605970"/>
    </source>
</evidence>
<dbReference type="InterPro" id="IPR017853">
    <property type="entry name" value="GH"/>
</dbReference>
<dbReference type="InterPro" id="IPR051595">
    <property type="entry name" value="GH25_Enzymes"/>
</dbReference>
<dbReference type="PANTHER" id="PTHR23208">
    <property type="entry name" value="LYSOZYME PROTEIN"/>
    <property type="match status" value="1"/>
</dbReference>
<dbReference type="GO" id="GO:0045087">
    <property type="term" value="P:innate immune response"/>
    <property type="evidence" value="ECO:0007669"/>
    <property type="project" value="TreeGrafter"/>
</dbReference>
<dbReference type="SUPFAM" id="SSF51445">
    <property type="entry name" value="(Trans)glycosidases"/>
    <property type="match status" value="1"/>
</dbReference>
<organism evidence="1 2">
    <name type="scientific">Meloidogyne graminicola</name>
    <dbReference type="NCBI Taxonomy" id="189291"/>
    <lineage>
        <taxon>Eukaryota</taxon>
        <taxon>Metazoa</taxon>
        <taxon>Ecdysozoa</taxon>
        <taxon>Nematoda</taxon>
        <taxon>Chromadorea</taxon>
        <taxon>Rhabditida</taxon>
        <taxon>Tylenchina</taxon>
        <taxon>Tylenchomorpha</taxon>
        <taxon>Tylenchoidea</taxon>
        <taxon>Meloidogynidae</taxon>
        <taxon>Meloidogyninae</taxon>
        <taxon>Meloidogyne</taxon>
    </lineage>
</organism>
<gene>
    <name evidence="1" type="ORF">Mgra_00002517</name>
</gene>
<dbReference type="GO" id="GO:0007165">
    <property type="term" value="P:signal transduction"/>
    <property type="evidence" value="ECO:0007669"/>
    <property type="project" value="TreeGrafter"/>
</dbReference>
<dbReference type="AlphaFoldDB" id="A0A8S9ZWF7"/>
<proteinExistence type="predicted"/>
<dbReference type="PANTHER" id="PTHR23208:SF36">
    <property type="entry name" value="LYSOZYME-RELATED"/>
    <property type="match status" value="1"/>
</dbReference>
<comment type="caution">
    <text evidence="1">The sequence shown here is derived from an EMBL/GenBank/DDBJ whole genome shotgun (WGS) entry which is preliminary data.</text>
</comment>
<reference evidence="1" key="1">
    <citation type="journal article" date="2020" name="Ecol. Evol.">
        <title>Genome structure and content of the rice root-knot nematode (Meloidogyne graminicola).</title>
        <authorList>
            <person name="Phan N.T."/>
            <person name="Danchin E.G.J."/>
            <person name="Klopp C."/>
            <person name="Perfus-Barbeoch L."/>
            <person name="Kozlowski D.K."/>
            <person name="Koutsovoulos G.D."/>
            <person name="Lopez-Roques C."/>
            <person name="Bouchez O."/>
            <person name="Zahm M."/>
            <person name="Besnard G."/>
            <person name="Bellafiore S."/>
        </authorList>
    </citation>
    <scope>NUCLEOTIDE SEQUENCE</scope>
    <source>
        <strain evidence="1">VN-18</strain>
    </source>
</reference>
<dbReference type="EMBL" id="JABEBT010000015">
    <property type="protein sequence ID" value="KAF7638064.1"/>
    <property type="molecule type" value="Genomic_DNA"/>
</dbReference>
<name>A0A8S9ZWF7_9BILA</name>
<dbReference type="OrthoDB" id="10468220at2759"/>